<reference evidence="3" key="1">
    <citation type="submission" date="2012-11" db="EMBL/GenBank/DDBJ databases">
        <authorList>
            <person name="Lucero-Rivera Y.E."/>
            <person name="Tovar-Ramirez D."/>
        </authorList>
    </citation>
    <scope>NUCLEOTIDE SEQUENCE [LARGE SCALE GENOMIC DNA]</scope>
    <source>
        <strain evidence="3">Araruama</strain>
    </source>
</reference>
<sequence length="185" mass="21122">NCSANVGSSRSFDIEINEAGGDGHFNKVLAQKAIDDIVDGNKKFAIWDFLTVDETLPWYEDLRDLEYADMTTLKELFFKYEGDPRILKTFEVLVPSYIYREEDLIGNKTVTINGFRNENYQLILVQGFNLCDVLERLNYAQLLNKNHTELNKFNSMINMGIVGLIGFIMITFAVVGEKSNKENGK</sequence>
<dbReference type="AlphaFoldDB" id="A0A1V1P4F4"/>
<keyword evidence="1" id="KW-0812">Transmembrane</keyword>
<comment type="caution">
    <text evidence="2">The sequence shown here is derived from an EMBL/GenBank/DDBJ whole genome shotgun (WGS) entry which is preliminary data.</text>
</comment>
<dbReference type="Proteomes" id="UP000189670">
    <property type="component" value="Unassembled WGS sequence"/>
</dbReference>
<name>A0A1V1P4F4_9BACT</name>
<proteinExistence type="predicted"/>
<evidence type="ECO:0000313" key="3">
    <source>
        <dbReference type="Proteomes" id="UP000189670"/>
    </source>
</evidence>
<evidence type="ECO:0000313" key="2">
    <source>
        <dbReference type="EMBL" id="ETR69684.1"/>
    </source>
</evidence>
<keyword evidence="1" id="KW-0472">Membrane</keyword>
<feature type="non-terminal residue" evidence="2">
    <location>
        <position position="1"/>
    </location>
</feature>
<gene>
    <name evidence="2" type="ORF">OMM_09391</name>
</gene>
<dbReference type="EMBL" id="ATBP01000586">
    <property type="protein sequence ID" value="ETR69684.1"/>
    <property type="molecule type" value="Genomic_DNA"/>
</dbReference>
<accession>A0A1V1P4F4</accession>
<protein>
    <submittedName>
        <fullName evidence="2">Uncharacterized protein</fullName>
    </submittedName>
</protein>
<evidence type="ECO:0000256" key="1">
    <source>
        <dbReference type="SAM" id="Phobius"/>
    </source>
</evidence>
<keyword evidence="1" id="KW-1133">Transmembrane helix</keyword>
<feature type="transmembrane region" description="Helical" evidence="1">
    <location>
        <begin position="156"/>
        <end position="175"/>
    </location>
</feature>
<organism evidence="2 3">
    <name type="scientific">Candidatus Magnetoglobus multicellularis str. Araruama</name>
    <dbReference type="NCBI Taxonomy" id="890399"/>
    <lineage>
        <taxon>Bacteria</taxon>
        <taxon>Pseudomonadati</taxon>
        <taxon>Thermodesulfobacteriota</taxon>
        <taxon>Desulfobacteria</taxon>
        <taxon>Desulfobacterales</taxon>
        <taxon>Desulfobacteraceae</taxon>
        <taxon>Candidatus Magnetoglobus</taxon>
    </lineage>
</organism>